<reference evidence="4 5" key="1">
    <citation type="journal article" date="2004" name="Science">
        <title>The genome of the diatom Thalassiosira pseudonana: ecology, evolution, and metabolism.</title>
        <authorList>
            <person name="Armbrust E.V."/>
            <person name="Berges J.A."/>
            <person name="Bowler C."/>
            <person name="Green B.R."/>
            <person name="Martinez D."/>
            <person name="Putnam N.H."/>
            <person name="Zhou S."/>
            <person name="Allen A.E."/>
            <person name="Apt K.E."/>
            <person name="Bechner M."/>
            <person name="Brzezinski M.A."/>
            <person name="Chaal B.K."/>
            <person name="Chiovitti A."/>
            <person name="Davis A.K."/>
            <person name="Demarest M.S."/>
            <person name="Detter J.C."/>
            <person name="Glavina T."/>
            <person name="Goodstein D."/>
            <person name="Hadi M.Z."/>
            <person name="Hellsten U."/>
            <person name="Hildebrand M."/>
            <person name="Jenkins B.D."/>
            <person name="Jurka J."/>
            <person name="Kapitonov V.V."/>
            <person name="Kroger N."/>
            <person name="Lau W.W."/>
            <person name="Lane T.W."/>
            <person name="Larimer F.W."/>
            <person name="Lippmeier J.C."/>
            <person name="Lucas S."/>
            <person name="Medina M."/>
            <person name="Montsant A."/>
            <person name="Obornik M."/>
            <person name="Parker M.S."/>
            <person name="Palenik B."/>
            <person name="Pazour G.J."/>
            <person name="Richardson P.M."/>
            <person name="Rynearson T.A."/>
            <person name="Saito M.A."/>
            <person name="Schwartz D.C."/>
            <person name="Thamatrakoln K."/>
            <person name="Valentin K."/>
            <person name="Vardi A."/>
            <person name="Wilkerson F.P."/>
            <person name="Rokhsar D.S."/>
        </authorList>
    </citation>
    <scope>NUCLEOTIDE SEQUENCE [LARGE SCALE GENOMIC DNA]</scope>
    <source>
        <strain evidence="4 5">CCMP1335</strain>
    </source>
</reference>
<name>B8C4L4_THAPS</name>
<dbReference type="Gene3D" id="2.170.270.10">
    <property type="entry name" value="SET domain"/>
    <property type="match status" value="1"/>
</dbReference>
<accession>B8C4L4</accession>
<sequence>MKISIISLFSVTADAFTSINTSHHPTLSSTSPYNTALYSGSGEELRRRRGSFAPLSTETGAVGTVGTVGVGVTTEPSRRNLPPITWSQEQLHSEIKRLKYLLKERDEDVETLVYEVHRLQELNSAMKEINEGRSKDFTALKMEAQRLKQEFEEGNKKNMDKAGMINKQLLEELGRNKEMVVRLENELKVKNEEIAMIKSGGVGVDGSNPPSSIMGGTTISRGPGNIVSNMDMKPKAGTAPLSSVSPSYVWNGSERQRGNAQPKEPVASTATAAPAAQAQPQTQQQSQATTDESIPMNTPARESLPDHLSLKVIPGKGLGVITNIAISQGQVVGDYKGEVLTREEKDRRYLQSQSHLQTPEDLAWKKSREDRGQTITGTYLYGVVIPNGEAIYVDAEDEYQSLWTRFINHASPPDANVNPKSIHESFDGKPRVWFVANRDIEAGEEICFDYGDDYWLPEDNVV</sequence>
<keyword evidence="5" id="KW-1185">Reference proteome</keyword>
<dbReference type="Proteomes" id="UP000001449">
    <property type="component" value="Chromosome 6"/>
</dbReference>
<dbReference type="GO" id="GO:0006357">
    <property type="term" value="P:regulation of transcription by RNA polymerase II"/>
    <property type="evidence" value="ECO:0000318"/>
    <property type="project" value="GO_Central"/>
</dbReference>
<dbReference type="GO" id="GO:0005700">
    <property type="term" value="C:polytene chromosome"/>
    <property type="evidence" value="ECO:0000318"/>
    <property type="project" value="GO_Central"/>
</dbReference>
<keyword evidence="1" id="KW-0175">Coiled coil</keyword>
<dbReference type="eggNOG" id="KOG1082">
    <property type="taxonomic scope" value="Eukaryota"/>
</dbReference>
<dbReference type="Pfam" id="PF00856">
    <property type="entry name" value="SET"/>
    <property type="match status" value="1"/>
</dbReference>
<feature type="domain" description="SET" evidence="3">
    <location>
        <begin position="306"/>
        <end position="451"/>
    </location>
</feature>
<dbReference type="PANTHER" id="PTHR46167:SF1">
    <property type="entry name" value="N-LYSINE METHYLTRANSFERASE KMT5A"/>
    <property type="match status" value="1"/>
</dbReference>
<dbReference type="InterPro" id="IPR057490">
    <property type="entry name" value="DPC4_N"/>
</dbReference>
<feature type="compositionally biased region" description="Low complexity" evidence="2">
    <location>
        <begin position="267"/>
        <end position="290"/>
    </location>
</feature>
<dbReference type="SMART" id="SM00317">
    <property type="entry name" value="SET"/>
    <property type="match status" value="1"/>
</dbReference>
<dbReference type="PaxDb" id="35128-Thaps6535"/>
<dbReference type="AlphaFoldDB" id="B8C4L4"/>
<evidence type="ECO:0000313" key="5">
    <source>
        <dbReference type="Proteomes" id="UP000001449"/>
    </source>
</evidence>
<dbReference type="GO" id="GO:0042799">
    <property type="term" value="F:histone H4K20 methyltransferase activity"/>
    <property type="evidence" value="ECO:0000318"/>
    <property type="project" value="GO_Central"/>
</dbReference>
<dbReference type="PROSITE" id="PS50280">
    <property type="entry name" value="SET"/>
    <property type="match status" value="1"/>
</dbReference>
<feature type="compositionally biased region" description="Polar residues" evidence="2">
    <location>
        <begin position="240"/>
        <end position="250"/>
    </location>
</feature>
<evidence type="ECO:0000259" key="3">
    <source>
        <dbReference type="PROSITE" id="PS50280"/>
    </source>
</evidence>
<dbReference type="RefSeq" id="XP_002291638.1">
    <property type="nucleotide sequence ID" value="XM_002291602.1"/>
</dbReference>
<feature type="coiled-coil region" evidence="1">
    <location>
        <begin position="137"/>
        <end position="193"/>
    </location>
</feature>
<dbReference type="GeneID" id="7444609"/>
<dbReference type="PANTHER" id="PTHR46167">
    <property type="entry name" value="N-LYSINE METHYLTRANSFERASE KMT5A"/>
    <property type="match status" value="1"/>
</dbReference>
<reference evidence="4 5" key="2">
    <citation type="journal article" date="2008" name="Nature">
        <title>The Phaeodactylum genome reveals the evolutionary history of diatom genomes.</title>
        <authorList>
            <person name="Bowler C."/>
            <person name="Allen A.E."/>
            <person name="Badger J.H."/>
            <person name="Grimwood J."/>
            <person name="Jabbari K."/>
            <person name="Kuo A."/>
            <person name="Maheswari U."/>
            <person name="Martens C."/>
            <person name="Maumus F."/>
            <person name="Otillar R.P."/>
            <person name="Rayko E."/>
            <person name="Salamov A."/>
            <person name="Vandepoele K."/>
            <person name="Beszteri B."/>
            <person name="Gruber A."/>
            <person name="Heijde M."/>
            <person name="Katinka M."/>
            <person name="Mock T."/>
            <person name="Valentin K."/>
            <person name="Verret F."/>
            <person name="Berges J.A."/>
            <person name="Brownlee C."/>
            <person name="Cadoret J.P."/>
            <person name="Chiovitti A."/>
            <person name="Choi C.J."/>
            <person name="Coesel S."/>
            <person name="De Martino A."/>
            <person name="Detter J.C."/>
            <person name="Durkin C."/>
            <person name="Falciatore A."/>
            <person name="Fournet J."/>
            <person name="Haruta M."/>
            <person name="Huysman M.J."/>
            <person name="Jenkins B.D."/>
            <person name="Jiroutova K."/>
            <person name="Jorgensen R.E."/>
            <person name="Joubert Y."/>
            <person name="Kaplan A."/>
            <person name="Kroger N."/>
            <person name="Kroth P.G."/>
            <person name="La Roche J."/>
            <person name="Lindquist E."/>
            <person name="Lommer M."/>
            <person name="Martin-Jezequel V."/>
            <person name="Lopez P.J."/>
            <person name="Lucas S."/>
            <person name="Mangogna M."/>
            <person name="McGinnis K."/>
            <person name="Medlin L.K."/>
            <person name="Montsant A."/>
            <person name="Oudot-Le Secq M.P."/>
            <person name="Napoli C."/>
            <person name="Obornik M."/>
            <person name="Parker M.S."/>
            <person name="Petit J.L."/>
            <person name="Porcel B.M."/>
            <person name="Poulsen N."/>
            <person name="Robison M."/>
            <person name="Rychlewski L."/>
            <person name="Rynearson T.A."/>
            <person name="Schmutz J."/>
            <person name="Shapiro H."/>
            <person name="Siaut M."/>
            <person name="Stanley M."/>
            <person name="Sussman M.R."/>
            <person name="Taylor A.R."/>
            <person name="Vardi A."/>
            <person name="von Dassow P."/>
            <person name="Vyverman W."/>
            <person name="Willis A."/>
            <person name="Wyrwicz L.S."/>
            <person name="Rokhsar D.S."/>
            <person name="Weissenbach J."/>
            <person name="Armbrust E.V."/>
            <person name="Green B.R."/>
            <person name="Van de Peer Y."/>
            <person name="Grigoriev I.V."/>
        </authorList>
    </citation>
    <scope>NUCLEOTIDE SEQUENCE [LARGE SCALE GENOMIC DNA]</scope>
    <source>
        <strain evidence="4 5">CCMP1335</strain>
    </source>
</reference>
<dbReference type="EMBL" id="CM000643">
    <property type="protein sequence ID" value="EED91745.1"/>
    <property type="molecule type" value="Genomic_DNA"/>
</dbReference>
<dbReference type="InterPro" id="IPR046341">
    <property type="entry name" value="SET_dom_sf"/>
</dbReference>
<dbReference type="SUPFAM" id="SSF82199">
    <property type="entry name" value="SET domain"/>
    <property type="match status" value="1"/>
</dbReference>
<dbReference type="InterPro" id="IPR051760">
    <property type="entry name" value="KMT5A"/>
</dbReference>
<gene>
    <name evidence="4" type="ORF">THAPSDRAFT_6535</name>
</gene>
<evidence type="ECO:0000313" key="4">
    <source>
        <dbReference type="EMBL" id="EED91745.1"/>
    </source>
</evidence>
<dbReference type="GO" id="GO:0043516">
    <property type="term" value="P:regulation of DNA damage response, signal transduction by p53 class mediator"/>
    <property type="evidence" value="ECO:0000318"/>
    <property type="project" value="GO_Central"/>
</dbReference>
<dbReference type="STRING" id="35128.B8C4L4"/>
<dbReference type="HOGENOM" id="CLU_592521_0_0_1"/>
<evidence type="ECO:0000256" key="1">
    <source>
        <dbReference type="SAM" id="Coils"/>
    </source>
</evidence>
<dbReference type="Pfam" id="PF25197">
    <property type="entry name" value="DPC4_N"/>
    <property type="match status" value="1"/>
</dbReference>
<dbReference type="KEGG" id="tps:THAPSDRAFT_6535"/>
<protein>
    <recommendedName>
        <fullName evidence="3">SET domain-containing protein</fullName>
    </recommendedName>
</protein>
<dbReference type="GO" id="GO:0005634">
    <property type="term" value="C:nucleus"/>
    <property type="evidence" value="ECO:0000318"/>
    <property type="project" value="GO_Central"/>
</dbReference>
<evidence type="ECO:0000256" key="2">
    <source>
        <dbReference type="SAM" id="MobiDB-lite"/>
    </source>
</evidence>
<dbReference type="InterPro" id="IPR001214">
    <property type="entry name" value="SET_dom"/>
</dbReference>
<organism evidence="4 5">
    <name type="scientific">Thalassiosira pseudonana</name>
    <name type="common">Marine diatom</name>
    <name type="synonym">Cyclotella nana</name>
    <dbReference type="NCBI Taxonomy" id="35128"/>
    <lineage>
        <taxon>Eukaryota</taxon>
        <taxon>Sar</taxon>
        <taxon>Stramenopiles</taxon>
        <taxon>Ochrophyta</taxon>
        <taxon>Bacillariophyta</taxon>
        <taxon>Coscinodiscophyceae</taxon>
        <taxon>Thalassiosirophycidae</taxon>
        <taxon>Thalassiosirales</taxon>
        <taxon>Thalassiosiraceae</taxon>
        <taxon>Thalassiosira</taxon>
    </lineage>
</organism>
<feature type="region of interest" description="Disordered" evidence="2">
    <location>
        <begin position="213"/>
        <end position="305"/>
    </location>
</feature>
<dbReference type="InParanoid" id="B8C4L4"/>
<proteinExistence type="predicted"/>